<gene>
    <name evidence="1" type="ORF">g.44267</name>
</gene>
<protein>
    <submittedName>
        <fullName evidence="1">Uncharacterized protein</fullName>
    </submittedName>
</protein>
<proteinExistence type="predicted"/>
<accession>A0A1B6FWA9</accession>
<name>A0A1B6FWA9_9HEMI</name>
<feature type="non-terminal residue" evidence="1">
    <location>
        <position position="1"/>
    </location>
</feature>
<dbReference type="EMBL" id="GECZ01015340">
    <property type="protein sequence ID" value="JAS54429.1"/>
    <property type="molecule type" value="Transcribed_RNA"/>
</dbReference>
<organism evidence="1">
    <name type="scientific">Cuerna arida</name>
    <dbReference type="NCBI Taxonomy" id="1464854"/>
    <lineage>
        <taxon>Eukaryota</taxon>
        <taxon>Metazoa</taxon>
        <taxon>Ecdysozoa</taxon>
        <taxon>Arthropoda</taxon>
        <taxon>Hexapoda</taxon>
        <taxon>Insecta</taxon>
        <taxon>Pterygota</taxon>
        <taxon>Neoptera</taxon>
        <taxon>Paraneoptera</taxon>
        <taxon>Hemiptera</taxon>
        <taxon>Auchenorrhyncha</taxon>
        <taxon>Membracoidea</taxon>
        <taxon>Cicadellidae</taxon>
        <taxon>Cicadellinae</taxon>
        <taxon>Proconiini</taxon>
        <taxon>Cuerna</taxon>
    </lineage>
</organism>
<sequence length="144" mass="17054">AFKQFKFNMTLHNYNKYQIAQFKAREVIKMAKKQEWENLCKNIGDKNCSQYAWKVIRKLKNNDGHVGDPLQNNPDLKEGILKQLVPDYVPNKPELVLNIREFNRPKHFLEDIFTIKELEFAIESKKRDTCPGYDDISYSMVKNL</sequence>
<reference evidence="1" key="1">
    <citation type="submission" date="2015-11" db="EMBL/GenBank/DDBJ databases">
        <title>De novo transcriptome assembly of four potential Pierce s Disease insect vectors from Arizona vineyards.</title>
        <authorList>
            <person name="Tassone E.E."/>
        </authorList>
    </citation>
    <scope>NUCLEOTIDE SEQUENCE</scope>
</reference>
<dbReference type="AlphaFoldDB" id="A0A1B6FWA9"/>
<feature type="non-terminal residue" evidence="1">
    <location>
        <position position="144"/>
    </location>
</feature>
<evidence type="ECO:0000313" key="1">
    <source>
        <dbReference type="EMBL" id="JAS54429.1"/>
    </source>
</evidence>